<feature type="region of interest" description="Disordered" evidence="1">
    <location>
        <begin position="15"/>
        <end position="38"/>
    </location>
</feature>
<evidence type="ECO:0000313" key="2">
    <source>
        <dbReference type="EMBL" id="QHS83035.1"/>
    </source>
</evidence>
<organism evidence="2">
    <name type="scientific">viral metagenome</name>
    <dbReference type="NCBI Taxonomy" id="1070528"/>
    <lineage>
        <taxon>unclassified sequences</taxon>
        <taxon>metagenomes</taxon>
        <taxon>organismal metagenomes</taxon>
    </lineage>
</organism>
<protein>
    <submittedName>
        <fullName evidence="2">Uncharacterized protein</fullName>
    </submittedName>
</protein>
<accession>A0A6C0AUY2</accession>
<dbReference type="AlphaFoldDB" id="A0A6C0AUY2"/>
<proteinExistence type="predicted"/>
<dbReference type="EMBL" id="MN740865">
    <property type="protein sequence ID" value="QHS83035.1"/>
    <property type="molecule type" value="Genomic_DNA"/>
</dbReference>
<name>A0A6C0AUY2_9ZZZZ</name>
<sequence length="194" mass="20403">MDAVAHMPLGGTSASVASASDVGTHPAHALPCHSPKGDAANADDASEFDVEYSITSALLRASCLGMGLPHVERLEGYAPSWEHVWGVFDIHAAAAPERSDAWVRAYIARVDPICAAYAAAFPECFAVGAARGADDEHHLDTAQAWTAQCGAVADADAQRQQSVESVLRAARDDLPRAGAARCMRHLLSQSFTPP</sequence>
<reference evidence="2" key="1">
    <citation type="journal article" date="2020" name="Nature">
        <title>Giant virus diversity and host interactions through global metagenomics.</title>
        <authorList>
            <person name="Schulz F."/>
            <person name="Roux S."/>
            <person name="Paez-Espino D."/>
            <person name="Jungbluth S."/>
            <person name="Walsh D.A."/>
            <person name="Denef V.J."/>
            <person name="McMahon K.D."/>
            <person name="Konstantinidis K.T."/>
            <person name="Eloe-Fadrosh E.A."/>
            <person name="Kyrpides N.C."/>
            <person name="Woyke T."/>
        </authorList>
    </citation>
    <scope>NUCLEOTIDE SEQUENCE</scope>
    <source>
        <strain evidence="2">GVMAG-S-1103017-74</strain>
    </source>
</reference>
<evidence type="ECO:0000256" key="1">
    <source>
        <dbReference type="SAM" id="MobiDB-lite"/>
    </source>
</evidence>